<protein>
    <submittedName>
        <fullName evidence="5">Arylsulfatase</fullName>
        <ecNumber evidence="5">3.1.6.1</ecNumber>
    </submittedName>
</protein>
<dbReference type="InterPro" id="IPR017850">
    <property type="entry name" value="Alkaline_phosphatase_core_sf"/>
</dbReference>
<dbReference type="RefSeq" id="WP_145376988.1">
    <property type="nucleotide sequence ID" value="NZ_CP036276.1"/>
</dbReference>
<dbReference type="EMBL" id="CP036276">
    <property type="protein sequence ID" value="QDU44667.1"/>
    <property type="molecule type" value="Genomic_DNA"/>
</dbReference>
<dbReference type="PANTHER" id="PTHR42693">
    <property type="entry name" value="ARYLSULFATASE FAMILY MEMBER"/>
    <property type="match status" value="1"/>
</dbReference>
<evidence type="ECO:0000256" key="3">
    <source>
        <dbReference type="SAM" id="SignalP"/>
    </source>
</evidence>
<sequence precursor="true">MRRLSFCIALITYLNALAAPQVVRGEEQTELSQTAKPPNLLFILTDQHRQDGVGAYGLSSVKTPHIDRLAIDGIRFELAYAAQPVCSPNRASIFSGLYPHGHGVPENNIPLPEKVVTFANRLQSAGYETGYFGKWHLGRRFGTGFEQFPEYPADGRGKDHYFIMADGSRRYAPDVLTDDAIEFLRKKRDRPFFAMLSYYPPHPPYSVPQKYEDLYLKDYPDEPLRRSYYGMCTKVDEQIGRLLDVLDELDVRDNTLIVFTTEHGHFFQGGGGRGDRLDKRSLKRACYDEAARIPLVMCLPGVIPDGQTSRQLICSVDLKPTLLNLLGLEIPENLHGHDLSEVVRGRVKQLRNYLVFVNVPFVEQPERGLERCVRNDQWKLILSDTVNPELYDMHNDPQEHHNLYEQRRDSPVVRGLVNDLAEWSDEVHDPLTPQLINQLAPSEAGIQQSP</sequence>
<evidence type="ECO:0000313" key="5">
    <source>
        <dbReference type="EMBL" id="QDU44667.1"/>
    </source>
</evidence>
<dbReference type="SUPFAM" id="SSF53649">
    <property type="entry name" value="Alkaline phosphatase-like"/>
    <property type="match status" value="1"/>
</dbReference>
<gene>
    <name evidence="5" type="ORF">Mal52_31530</name>
</gene>
<evidence type="ECO:0000256" key="1">
    <source>
        <dbReference type="ARBA" id="ARBA00008779"/>
    </source>
</evidence>
<dbReference type="PANTHER" id="PTHR42693:SF53">
    <property type="entry name" value="ENDO-4-O-SULFATASE"/>
    <property type="match status" value="1"/>
</dbReference>
<accession>A0A517ZQD1</accession>
<dbReference type="AlphaFoldDB" id="A0A517ZQD1"/>
<reference evidence="5 6" key="1">
    <citation type="submission" date="2019-02" db="EMBL/GenBank/DDBJ databases">
        <title>Deep-cultivation of Planctomycetes and their phenomic and genomic characterization uncovers novel biology.</title>
        <authorList>
            <person name="Wiegand S."/>
            <person name="Jogler M."/>
            <person name="Boedeker C."/>
            <person name="Pinto D."/>
            <person name="Vollmers J."/>
            <person name="Rivas-Marin E."/>
            <person name="Kohn T."/>
            <person name="Peeters S.H."/>
            <person name="Heuer A."/>
            <person name="Rast P."/>
            <person name="Oberbeckmann S."/>
            <person name="Bunk B."/>
            <person name="Jeske O."/>
            <person name="Meyerdierks A."/>
            <person name="Storesund J.E."/>
            <person name="Kallscheuer N."/>
            <person name="Luecker S."/>
            <person name="Lage O.M."/>
            <person name="Pohl T."/>
            <person name="Merkel B.J."/>
            <person name="Hornburger P."/>
            <person name="Mueller R.-W."/>
            <person name="Bruemmer F."/>
            <person name="Labrenz M."/>
            <person name="Spormann A.M."/>
            <person name="Op den Camp H."/>
            <person name="Overmann J."/>
            <person name="Amann R."/>
            <person name="Jetten M.S.M."/>
            <person name="Mascher T."/>
            <person name="Medema M.H."/>
            <person name="Devos D.P."/>
            <person name="Kaster A.-K."/>
            <person name="Ovreas L."/>
            <person name="Rohde M."/>
            <person name="Galperin M.Y."/>
            <person name="Jogler C."/>
        </authorList>
    </citation>
    <scope>NUCLEOTIDE SEQUENCE [LARGE SCALE GENOMIC DNA]</scope>
    <source>
        <strain evidence="5 6">Mal52</strain>
    </source>
</reference>
<keyword evidence="6" id="KW-1185">Reference proteome</keyword>
<organism evidence="5 6">
    <name type="scientific">Symmachiella dynata</name>
    <dbReference type="NCBI Taxonomy" id="2527995"/>
    <lineage>
        <taxon>Bacteria</taxon>
        <taxon>Pseudomonadati</taxon>
        <taxon>Planctomycetota</taxon>
        <taxon>Planctomycetia</taxon>
        <taxon>Planctomycetales</taxon>
        <taxon>Planctomycetaceae</taxon>
        <taxon>Symmachiella</taxon>
    </lineage>
</organism>
<keyword evidence="3" id="KW-0732">Signal</keyword>
<dbReference type="InterPro" id="IPR050738">
    <property type="entry name" value="Sulfatase"/>
</dbReference>
<evidence type="ECO:0000313" key="6">
    <source>
        <dbReference type="Proteomes" id="UP000319383"/>
    </source>
</evidence>
<dbReference type="InterPro" id="IPR000917">
    <property type="entry name" value="Sulfatase_N"/>
</dbReference>
<dbReference type="Gene3D" id="3.40.720.10">
    <property type="entry name" value="Alkaline Phosphatase, subunit A"/>
    <property type="match status" value="2"/>
</dbReference>
<comment type="similarity">
    <text evidence="1">Belongs to the sulfatase family.</text>
</comment>
<dbReference type="GO" id="GO:0004065">
    <property type="term" value="F:arylsulfatase activity"/>
    <property type="evidence" value="ECO:0007669"/>
    <property type="project" value="UniProtKB-EC"/>
</dbReference>
<evidence type="ECO:0000259" key="4">
    <source>
        <dbReference type="Pfam" id="PF00884"/>
    </source>
</evidence>
<evidence type="ECO:0000256" key="2">
    <source>
        <dbReference type="ARBA" id="ARBA00022801"/>
    </source>
</evidence>
<feature type="domain" description="Sulfatase N-terminal" evidence="4">
    <location>
        <begin position="38"/>
        <end position="327"/>
    </location>
</feature>
<dbReference type="EC" id="3.1.6.1" evidence="5"/>
<dbReference type="Proteomes" id="UP000319383">
    <property type="component" value="Chromosome"/>
</dbReference>
<dbReference type="Pfam" id="PF00884">
    <property type="entry name" value="Sulfatase"/>
    <property type="match status" value="1"/>
</dbReference>
<proteinExistence type="inferred from homology"/>
<feature type="chain" id="PRO_5021790051" evidence="3">
    <location>
        <begin position="19"/>
        <end position="450"/>
    </location>
</feature>
<keyword evidence="2 5" id="KW-0378">Hydrolase</keyword>
<feature type="signal peptide" evidence="3">
    <location>
        <begin position="1"/>
        <end position="18"/>
    </location>
</feature>
<name>A0A517ZQD1_9PLAN</name>
<dbReference type="KEGG" id="sdyn:Mal52_31530"/>